<evidence type="ECO:0000256" key="1">
    <source>
        <dbReference type="SAM" id="Phobius"/>
    </source>
</evidence>
<proteinExistence type="predicted"/>
<organism evidence="2 3">
    <name type="scientific">Monascus purpureus</name>
    <name type="common">Red mold</name>
    <name type="synonym">Monascus anka</name>
    <dbReference type="NCBI Taxonomy" id="5098"/>
    <lineage>
        <taxon>Eukaryota</taxon>
        <taxon>Fungi</taxon>
        <taxon>Dikarya</taxon>
        <taxon>Ascomycota</taxon>
        <taxon>Pezizomycotina</taxon>
        <taxon>Eurotiomycetes</taxon>
        <taxon>Eurotiomycetidae</taxon>
        <taxon>Eurotiales</taxon>
        <taxon>Aspergillaceae</taxon>
        <taxon>Monascus</taxon>
    </lineage>
</organism>
<feature type="transmembrane region" description="Helical" evidence="1">
    <location>
        <begin position="174"/>
        <end position="193"/>
    </location>
</feature>
<accession>A0A507R0M2</accession>
<evidence type="ECO:0000313" key="3">
    <source>
        <dbReference type="Proteomes" id="UP000319663"/>
    </source>
</evidence>
<evidence type="ECO:0000313" key="2">
    <source>
        <dbReference type="EMBL" id="TQB73933.1"/>
    </source>
</evidence>
<dbReference type="EMBL" id="VIFY01000038">
    <property type="protein sequence ID" value="TQB73933.1"/>
    <property type="molecule type" value="Genomic_DNA"/>
</dbReference>
<feature type="transmembrane region" description="Helical" evidence="1">
    <location>
        <begin position="299"/>
        <end position="321"/>
    </location>
</feature>
<name>A0A507R0M2_MONPU</name>
<keyword evidence="1" id="KW-0812">Transmembrane</keyword>
<dbReference type="STRING" id="5098.A0A507R0M2"/>
<dbReference type="OrthoDB" id="5412502at2759"/>
<gene>
    <name evidence="2" type="ORF">MPDQ_005412</name>
</gene>
<protein>
    <submittedName>
        <fullName evidence="2">Uncharacterized protein</fullName>
    </submittedName>
</protein>
<feature type="transmembrane region" description="Helical" evidence="1">
    <location>
        <begin position="199"/>
        <end position="218"/>
    </location>
</feature>
<keyword evidence="1" id="KW-0472">Membrane</keyword>
<reference evidence="2 3" key="1">
    <citation type="submission" date="2019-06" db="EMBL/GenBank/DDBJ databases">
        <title>Wine fermentation using esterase from Monascus purpureus.</title>
        <authorList>
            <person name="Geng C."/>
            <person name="Zhang Y."/>
        </authorList>
    </citation>
    <scope>NUCLEOTIDE SEQUENCE [LARGE SCALE GENOMIC DNA]</scope>
    <source>
        <strain evidence="2">HQ1</strain>
    </source>
</reference>
<keyword evidence="3" id="KW-1185">Reference proteome</keyword>
<feature type="transmembrane region" description="Helical" evidence="1">
    <location>
        <begin position="276"/>
        <end position="293"/>
    </location>
</feature>
<keyword evidence="1" id="KW-1133">Transmembrane helix</keyword>
<dbReference type="Proteomes" id="UP000319663">
    <property type="component" value="Unassembled WGS sequence"/>
</dbReference>
<comment type="caution">
    <text evidence="2">The sequence shown here is derived from an EMBL/GenBank/DDBJ whole genome shotgun (WGS) entry which is preliminary data.</text>
</comment>
<sequence>MGWFPTARNDQNGWQFDILTLLAVLGESIMEKHVLPITASSFAALPRLLPAPQTALSTERRSRLPSVPDVVVAGVHSGSYFTELNYFADVLHNVRSLKPYEFRVYEVSYSENNGSQRSRRWWPRGSGFFGKGGGDGHTQPGDVETRPAYAMTFATTLPPEEINLPVKPFSPLNLVTYVSVLITLGLFIASIILHDGVSALALVTMSISTSLGCLSSQWRPMLTRRPVSSDVPPGDVVINTRAGAFVVVKCDEDITRELYGGVQTCNYVFSSWTHRVLLGFSTVLLMASVLLFSNCKWTMQAATAVTYIVLNVMYWAIPMVMHDRDTWDMSRYNFRRCLDREPGYTKEPSYTQALWYAIRETREIEWVEHAKLAPNSPYWKMWLQEAKENIDNEGWDPVEAKNALMREARRVALLSRANAATTGPP</sequence>
<dbReference type="AlphaFoldDB" id="A0A507R0M2"/>